<proteinExistence type="inferred from homology"/>
<feature type="domain" description="Glycosyltransferase 2-like" evidence="6">
    <location>
        <begin position="5"/>
        <end position="175"/>
    </location>
</feature>
<dbReference type="Proteomes" id="UP001147700">
    <property type="component" value="Unassembled WGS sequence"/>
</dbReference>
<dbReference type="CDD" id="cd02440">
    <property type="entry name" value="AdoMet_MTases"/>
    <property type="match status" value="1"/>
</dbReference>
<feature type="domain" description="Methyltransferase type 11" evidence="7">
    <location>
        <begin position="391"/>
        <end position="479"/>
    </location>
</feature>
<evidence type="ECO:0000259" key="6">
    <source>
        <dbReference type="Pfam" id="PF00535"/>
    </source>
</evidence>
<evidence type="ECO:0000256" key="4">
    <source>
        <dbReference type="ARBA" id="ARBA00022679"/>
    </source>
</evidence>
<keyword evidence="4 8" id="KW-0808">Transferase</keyword>
<reference evidence="8" key="1">
    <citation type="submission" date="2022-10" db="EMBL/GenBank/DDBJ databases">
        <title>The WGS of Solirubrobacter sp. CPCC 204708.</title>
        <authorList>
            <person name="Jiang Z."/>
        </authorList>
    </citation>
    <scope>NUCLEOTIDE SEQUENCE</scope>
    <source>
        <strain evidence="8">CPCC 204708</strain>
    </source>
</reference>
<dbReference type="Pfam" id="PF08241">
    <property type="entry name" value="Methyltransf_11"/>
    <property type="match status" value="1"/>
</dbReference>
<evidence type="ECO:0000313" key="8">
    <source>
        <dbReference type="EMBL" id="MDA0139986.1"/>
    </source>
</evidence>
<dbReference type="PANTHER" id="PTHR43179">
    <property type="entry name" value="RHAMNOSYLTRANSFERASE WBBL"/>
    <property type="match status" value="1"/>
</dbReference>
<dbReference type="InterPro" id="IPR001173">
    <property type="entry name" value="Glyco_trans_2-like"/>
</dbReference>
<dbReference type="InterPro" id="IPR029063">
    <property type="entry name" value="SAM-dependent_MTases_sf"/>
</dbReference>
<evidence type="ECO:0000256" key="1">
    <source>
        <dbReference type="ARBA" id="ARBA00004776"/>
    </source>
</evidence>
<evidence type="ECO:0000256" key="2">
    <source>
        <dbReference type="ARBA" id="ARBA00006739"/>
    </source>
</evidence>
<evidence type="ECO:0000313" key="9">
    <source>
        <dbReference type="Proteomes" id="UP001147700"/>
    </source>
</evidence>
<dbReference type="InterPro" id="IPR029044">
    <property type="entry name" value="Nucleotide-diphossugar_trans"/>
</dbReference>
<evidence type="ECO:0000256" key="5">
    <source>
        <dbReference type="SAM" id="MobiDB-lite"/>
    </source>
</evidence>
<keyword evidence="3 8" id="KW-0328">Glycosyltransferase</keyword>
<dbReference type="SUPFAM" id="SSF53448">
    <property type="entry name" value="Nucleotide-diphospho-sugar transferases"/>
    <property type="match status" value="1"/>
</dbReference>
<dbReference type="Pfam" id="PF00535">
    <property type="entry name" value="Glycos_transf_2"/>
    <property type="match status" value="1"/>
</dbReference>
<evidence type="ECO:0000256" key="3">
    <source>
        <dbReference type="ARBA" id="ARBA00022676"/>
    </source>
</evidence>
<dbReference type="SUPFAM" id="SSF53335">
    <property type="entry name" value="S-adenosyl-L-methionine-dependent methyltransferases"/>
    <property type="match status" value="1"/>
</dbReference>
<name>A0ABT4RNW1_9ACTN</name>
<evidence type="ECO:0000259" key="7">
    <source>
        <dbReference type="Pfam" id="PF08241"/>
    </source>
</evidence>
<dbReference type="EC" id="2.4.-.-" evidence="8"/>
<accession>A0ABT4RNW1</accession>
<feature type="compositionally biased region" description="Basic and acidic residues" evidence="5">
    <location>
        <begin position="118"/>
        <end position="127"/>
    </location>
</feature>
<dbReference type="Gene3D" id="3.40.50.150">
    <property type="entry name" value="Vaccinia Virus protein VP39"/>
    <property type="match status" value="1"/>
</dbReference>
<feature type="region of interest" description="Disordered" evidence="5">
    <location>
        <begin position="109"/>
        <end position="130"/>
    </location>
</feature>
<organism evidence="8 9">
    <name type="scientific">Solirubrobacter deserti</name>
    <dbReference type="NCBI Taxonomy" id="2282478"/>
    <lineage>
        <taxon>Bacteria</taxon>
        <taxon>Bacillati</taxon>
        <taxon>Actinomycetota</taxon>
        <taxon>Thermoleophilia</taxon>
        <taxon>Solirubrobacterales</taxon>
        <taxon>Solirubrobacteraceae</taxon>
        <taxon>Solirubrobacter</taxon>
    </lineage>
</organism>
<keyword evidence="9" id="KW-1185">Reference proteome</keyword>
<dbReference type="CDD" id="cd04186">
    <property type="entry name" value="GT_2_like_c"/>
    <property type="match status" value="1"/>
</dbReference>
<sequence>MRVEIVIPNWNGRDLLAAVLPTLADQTFGDQLIRVVDNGSTDGSVEYLQAEWPGVEIVAFDTNRGFAPAVNAGLRAGESEYVALVNNDMELEPQWLERLVAALDAHPDAGAATPKQRSAKDRSRLDGAGDALLRTGAPTRRGFNQPDTGQYDTPERVFSACGGAGLFRRAALQDVGLLDESFFAYLEDADWGFRAQLRGWTTVYVPDAVAYHHGGATTGRVPGRERYLIARNHIAFLLKNYPTPWLLRSSPLIVAGLGHMLLTAAREGQGRIVARGWRAAVRRLPATLRDRRAIQARRAVALPALEAAVFGRPTVNGTLMKRLIEGLWLERAIQAALRATGLGGVPPAPATTPVGPPTRYDVGPFTLDAALRYSAVIDLLSDHFHPQVKILEVGSGAGGITEFMPFPVTGLDAAFDRTEGNATPYLTRVQGRAQAMPFADDEFDLAISVEVFEHIPQDARAAALAEMVRVTRPGGRIIVTFPSGEAARRCDLRLNEAYEARYGQPHPWVIEHIEEGVPDTEAMRAVLAEQVGPGGTVTVHRHANERAWLFQQLVYSAREKFLLTFALGLHFKPGARLVFRALRGRNAEPAYRTILVADLAPRDSR</sequence>
<comment type="similarity">
    <text evidence="2">Belongs to the glycosyltransferase 2 family.</text>
</comment>
<dbReference type="PANTHER" id="PTHR43179:SF12">
    <property type="entry name" value="GALACTOFURANOSYLTRANSFERASE GLFT2"/>
    <property type="match status" value="1"/>
</dbReference>
<dbReference type="GO" id="GO:0016757">
    <property type="term" value="F:glycosyltransferase activity"/>
    <property type="evidence" value="ECO:0007669"/>
    <property type="project" value="UniProtKB-KW"/>
</dbReference>
<dbReference type="EMBL" id="JAPCID010000032">
    <property type="protein sequence ID" value="MDA0139986.1"/>
    <property type="molecule type" value="Genomic_DNA"/>
</dbReference>
<protein>
    <submittedName>
        <fullName evidence="8">Glycosyltransferase</fullName>
        <ecNumber evidence="8">2.4.-.-</ecNumber>
    </submittedName>
</protein>
<dbReference type="Gene3D" id="3.90.550.10">
    <property type="entry name" value="Spore Coat Polysaccharide Biosynthesis Protein SpsA, Chain A"/>
    <property type="match status" value="1"/>
</dbReference>
<comment type="pathway">
    <text evidence="1">Cell wall biogenesis; cell wall polysaccharide biosynthesis.</text>
</comment>
<gene>
    <name evidence="8" type="ORF">OJ962_20955</name>
</gene>
<dbReference type="RefSeq" id="WP_202954993.1">
    <property type="nucleotide sequence ID" value="NZ_JAPCID010000032.1"/>
</dbReference>
<comment type="caution">
    <text evidence="8">The sequence shown here is derived from an EMBL/GenBank/DDBJ whole genome shotgun (WGS) entry which is preliminary data.</text>
</comment>
<dbReference type="InterPro" id="IPR013216">
    <property type="entry name" value="Methyltransf_11"/>
</dbReference>